<evidence type="ECO:0000313" key="10">
    <source>
        <dbReference type="Proteomes" id="UP000030647"/>
    </source>
</evidence>
<accession>U4TQP2</accession>
<feature type="binding site" evidence="4 6">
    <location>
        <position position="66"/>
    </location>
    <ligand>
        <name>substrate</name>
    </ligand>
</feature>
<evidence type="ECO:0000256" key="8">
    <source>
        <dbReference type="RuleBase" id="RU004512"/>
    </source>
</evidence>
<dbReference type="SMART" id="SM00855">
    <property type="entry name" value="PGAM"/>
    <property type="match status" value="1"/>
</dbReference>
<feature type="site" description="Transition state stabilizer" evidence="4 7">
    <location>
        <position position="183"/>
    </location>
</feature>
<comment type="catalytic activity">
    <reaction evidence="4 8">
        <text>(2R)-2-phosphoglycerate = (2R)-3-phosphoglycerate</text>
        <dbReference type="Rhea" id="RHEA:15901"/>
        <dbReference type="ChEBI" id="CHEBI:58272"/>
        <dbReference type="ChEBI" id="CHEBI:58289"/>
        <dbReference type="EC" id="5.4.2.11"/>
    </reaction>
</comment>
<keyword evidence="4" id="KW-0312">Gluconeogenesis</keyword>
<dbReference type="InterPro" id="IPR005952">
    <property type="entry name" value="Phosphogly_mut1"/>
</dbReference>
<feature type="binding site" evidence="4 6">
    <location>
        <begin position="93"/>
        <end position="96"/>
    </location>
    <ligand>
        <name>substrate</name>
    </ligand>
</feature>
<comment type="pathway">
    <text evidence="4 8">Carbohydrate degradation; glycolysis; pyruvate from D-glyceraldehyde 3-phosphate: step 3/5.</text>
</comment>
<dbReference type="InterPro" id="IPR001345">
    <property type="entry name" value="PG/BPGM_mutase_AS"/>
</dbReference>
<dbReference type="InterPro" id="IPR029033">
    <property type="entry name" value="His_PPase_superfam"/>
</dbReference>
<dbReference type="AlphaFoldDB" id="U4TQP2"/>
<comment type="similarity">
    <text evidence="1 4">Belongs to the phosphoglycerate mutase family. BPG-dependent PGAM subfamily.</text>
</comment>
<keyword evidence="2 4" id="KW-0324">Glycolysis</keyword>
<name>U4TQP2_9LACO</name>
<evidence type="ECO:0000256" key="4">
    <source>
        <dbReference type="HAMAP-Rule" id="MF_01039"/>
    </source>
</evidence>
<comment type="function">
    <text evidence="4 8">Catalyzes the interconversion of 2-phosphoglycerate and 3-phosphoglycerate.</text>
</comment>
<evidence type="ECO:0000256" key="3">
    <source>
        <dbReference type="ARBA" id="ARBA00023235"/>
    </source>
</evidence>
<keyword evidence="10" id="KW-1185">Reference proteome</keyword>
<evidence type="ECO:0000256" key="6">
    <source>
        <dbReference type="PIRSR" id="PIRSR613078-2"/>
    </source>
</evidence>
<feature type="active site" description="Proton donor/acceptor" evidence="4 5">
    <location>
        <position position="93"/>
    </location>
</feature>
<keyword evidence="3 4" id="KW-0413">Isomerase</keyword>
<feature type="binding site" evidence="4 6">
    <location>
        <begin position="120"/>
        <end position="121"/>
    </location>
    <ligand>
        <name>substrate</name>
    </ligand>
</feature>
<dbReference type="Gene3D" id="3.40.50.1240">
    <property type="entry name" value="Phosphoglycerate mutase-like"/>
    <property type="match status" value="1"/>
</dbReference>
<dbReference type="Proteomes" id="UP000030647">
    <property type="component" value="Unassembled WGS sequence"/>
</dbReference>
<dbReference type="HOGENOM" id="CLU_033323_1_5_9"/>
<gene>
    <name evidence="4" type="primary">gpmA</name>
    <name evidence="9" type="ORF">L248_1506</name>
</gene>
<dbReference type="NCBIfam" id="TIGR01258">
    <property type="entry name" value="pgm_1"/>
    <property type="match status" value="1"/>
</dbReference>
<feature type="binding site" evidence="4 6">
    <location>
        <begin position="14"/>
        <end position="21"/>
    </location>
    <ligand>
        <name>substrate</name>
    </ligand>
</feature>
<reference evidence="10" key="1">
    <citation type="journal article" date="2013" name="Genome Announc.">
        <title>Whole-Genome Sequencing of Lactobacillus shenzhenensis Strain LY-73T.</title>
        <authorList>
            <person name="Lin Z."/>
            <person name="Liu Z."/>
            <person name="Yang R."/>
            <person name="Zou Y."/>
            <person name="Wan D."/>
            <person name="Chen J."/>
            <person name="Guo M."/>
            <person name="Zhao J."/>
            <person name="Fang C."/>
            <person name="Yang R."/>
            <person name="Liu F."/>
        </authorList>
    </citation>
    <scope>NUCLEOTIDE SEQUENCE [LARGE SCALE GENOMIC DNA]</scope>
    <source>
        <strain evidence="10">LY-73</strain>
    </source>
</reference>
<organism evidence="9 10">
    <name type="scientific">Schleiferilactobacillus shenzhenensis LY-73</name>
    <dbReference type="NCBI Taxonomy" id="1231336"/>
    <lineage>
        <taxon>Bacteria</taxon>
        <taxon>Bacillati</taxon>
        <taxon>Bacillota</taxon>
        <taxon>Bacilli</taxon>
        <taxon>Lactobacillales</taxon>
        <taxon>Lactobacillaceae</taxon>
        <taxon>Schleiferilactobacillus</taxon>
    </lineage>
</organism>
<sequence>MGRKKSMVKLVLLRHGESVANQQNTYTGWSDVPLTAKGRAQAEQAGAQLAAQHIPFTAVHTSILQRAIVTADIVMDAIDQLYLPIHKSWRLNERHYGALRGMNKDHSRELFGQAQVAKWRRGYSDLPPLLAHTETDRKYAGLPASILTRGESLALAWQRVQPYYEDMVVPRLRRNENQLIVAHGSTLRALIKYLDQISDADIDKVEVGNGVPIIYTLDERLHVVHKELLGQ</sequence>
<dbReference type="UniPathway" id="UPA00109">
    <property type="reaction ID" value="UER00186"/>
</dbReference>
<dbReference type="eggNOG" id="COG0588">
    <property type="taxonomic scope" value="Bacteria"/>
</dbReference>
<evidence type="ECO:0000256" key="5">
    <source>
        <dbReference type="PIRSR" id="PIRSR613078-1"/>
    </source>
</evidence>
<dbReference type="PROSITE" id="PS00175">
    <property type="entry name" value="PG_MUTASE"/>
    <property type="match status" value="1"/>
</dbReference>
<evidence type="ECO:0000313" key="9">
    <source>
        <dbReference type="EMBL" id="ERL64228.1"/>
    </source>
</evidence>
<dbReference type="EMBL" id="KI271602">
    <property type="protein sequence ID" value="ERL64228.1"/>
    <property type="molecule type" value="Genomic_DNA"/>
</dbReference>
<dbReference type="CDD" id="cd07067">
    <property type="entry name" value="HP_PGM_like"/>
    <property type="match status" value="1"/>
</dbReference>
<dbReference type="InterPro" id="IPR013078">
    <property type="entry name" value="His_Pase_superF_clade-1"/>
</dbReference>
<feature type="binding site" evidence="4 6">
    <location>
        <begin position="27"/>
        <end position="28"/>
    </location>
    <ligand>
        <name>substrate</name>
    </ligand>
</feature>
<feature type="active site" description="Tele-phosphohistidine intermediate" evidence="4 5">
    <location>
        <position position="15"/>
    </location>
</feature>
<dbReference type="Pfam" id="PF00300">
    <property type="entry name" value="His_Phos_1"/>
    <property type="match status" value="1"/>
</dbReference>
<protein>
    <recommendedName>
        <fullName evidence="4 8">2,3-bisphosphoglycerate-dependent phosphoglycerate mutase</fullName>
        <shortName evidence="4">BPG-dependent PGAM</shortName>
        <shortName evidence="4">PGAM</shortName>
        <shortName evidence="4">Phosphoglyceromutase</shortName>
        <shortName evidence="4">dPGM</shortName>
        <ecNumber evidence="4 8">5.4.2.11</ecNumber>
    </recommendedName>
</protein>
<dbReference type="PANTHER" id="PTHR11931">
    <property type="entry name" value="PHOSPHOGLYCERATE MUTASE"/>
    <property type="match status" value="1"/>
</dbReference>
<evidence type="ECO:0000256" key="7">
    <source>
        <dbReference type="PIRSR" id="PIRSR613078-3"/>
    </source>
</evidence>
<evidence type="ECO:0000256" key="1">
    <source>
        <dbReference type="ARBA" id="ARBA00006717"/>
    </source>
</evidence>
<proteinExistence type="inferred from homology"/>
<dbReference type="GO" id="GO:0006096">
    <property type="term" value="P:glycolytic process"/>
    <property type="evidence" value="ECO:0007669"/>
    <property type="project" value="UniProtKB-UniRule"/>
</dbReference>
<dbReference type="PIRSF" id="PIRSF000709">
    <property type="entry name" value="6PFK_2-Ptase"/>
    <property type="match status" value="1"/>
</dbReference>
<comment type="caution">
    <text evidence="4">Lacks conserved residue(s) required for the propagation of feature annotation.</text>
</comment>
<dbReference type="STRING" id="1231336.L248_1506"/>
<evidence type="ECO:0000256" key="2">
    <source>
        <dbReference type="ARBA" id="ARBA00023152"/>
    </source>
</evidence>
<feature type="binding site" evidence="4 6">
    <location>
        <position position="104"/>
    </location>
    <ligand>
        <name>substrate</name>
    </ligand>
</feature>
<dbReference type="GO" id="GO:0004619">
    <property type="term" value="F:phosphoglycerate mutase activity"/>
    <property type="evidence" value="ECO:0007669"/>
    <property type="project" value="UniProtKB-UniRule"/>
</dbReference>
<dbReference type="EC" id="5.4.2.11" evidence="4 8"/>
<dbReference type="SUPFAM" id="SSF53254">
    <property type="entry name" value="Phosphoglycerate mutase-like"/>
    <property type="match status" value="1"/>
</dbReference>
<dbReference type="GO" id="GO:0006094">
    <property type="term" value="P:gluconeogenesis"/>
    <property type="evidence" value="ECO:0007669"/>
    <property type="project" value="UniProtKB-UniRule"/>
</dbReference>
<dbReference type="HAMAP" id="MF_01039">
    <property type="entry name" value="PGAM_GpmA"/>
    <property type="match status" value="1"/>
</dbReference>